<sequence>MTSDRVATDFDPALKLARFLPRTVITRRTAGLLRRLTGLGALVPPKGGDVVRCDANVSVRVFRPTAPDIPRPGVLFIHGGGYVIGSAAMGDGMCRNIAAQLGAVAASVEYRLAPHHPYPAPLEDCYRALRWLADQPDVDASRIAVVGESAGGGLAAALTLLAKERGEVLPAFQLLSYPMLDDRTTKRTDFDESRFRVWSPRSNRYGWSAYLGSSITDVPPLAAPARYEDLTGLPPTWIGVGTHDLFYDEDFNYAKRLIDAGVPCTLFEVPGAYHGFDQIEARSTPARNYRREQLKALAAVLST</sequence>
<comment type="caution">
    <text evidence="3">The sequence shown here is derived from an EMBL/GenBank/DDBJ whole genome shotgun (WGS) entry which is preliminary data.</text>
</comment>
<evidence type="ECO:0000313" key="3">
    <source>
        <dbReference type="EMBL" id="TYQ05160.1"/>
    </source>
</evidence>
<dbReference type="EMBL" id="VNIQ01000003">
    <property type="protein sequence ID" value="TYQ05160.1"/>
    <property type="molecule type" value="Genomic_DNA"/>
</dbReference>
<reference evidence="3" key="1">
    <citation type="submission" date="2019-07" db="EMBL/GenBank/DDBJ databases">
        <title>Genomic Encyclopedia of Type Strains, Phase IV (KMG-IV): sequencing the most valuable type-strain genomes for metagenomic binning, comparative biology and taxonomic classification.</title>
        <authorList>
            <person name="Goeker M."/>
        </authorList>
    </citation>
    <scope>NUCLEOTIDE SEQUENCE</scope>
    <source>
        <strain evidence="3">DSM 44596</strain>
    </source>
</reference>
<dbReference type="PANTHER" id="PTHR48081">
    <property type="entry name" value="AB HYDROLASE SUPERFAMILY PROTEIN C4A8.06C"/>
    <property type="match status" value="1"/>
</dbReference>
<dbReference type="InterPro" id="IPR050300">
    <property type="entry name" value="GDXG_lipolytic_enzyme"/>
</dbReference>
<dbReference type="Pfam" id="PF07859">
    <property type="entry name" value="Abhydrolase_3"/>
    <property type="match status" value="1"/>
</dbReference>
<dbReference type="SUPFAM" id="SSF53474">
    <property type="entry name" value="alpha/beta-Hydrolases"/>
    <property type="match status" value="1"/>
</dbReference>
<feature type="domain" description="Alpha/beta hydrolase fold-3" evidence="2">
    <location>
        <begin position="74"/>
        <end position="276"/>
    </location>
</feature>
<dbReference type="GO" id="GO:0016787">
    <property type="term" value="F:hydrolase activity"/>
    <property type="evidence" value="ECO:0007669"/>
    <property type="project" value="UniProtKB-KW"/>
</dbReference>
<dbReference type="PANTHER" id="PTHR48081:SF8">
    <property type="entry name" value="ALPHA_BETA HYDROLASE FOLD-3 DOMAIN-CONTAINING PROTEIN-RELATED"/>
    <property type="match status" value="1"/>
</dbReference>
<accession>A0A652YRI6</accession>
<keyword evidence="1" id="KW-0378">Hydrolase</keyword>
<organism evidence="3">
    <name type="scientific">Nocardia globerula</name>
    <dbReference type="NCBI Taxonomy" id="1818"/>
    <lineage>
        <taxon>Bacteria</taxon>
        <taxon>Bacillati</taxon>
        <taxon>Actinomycetota</taxon>
        <taxon>Actinomycetes</taxon>
        <taxon>Mycobacteriales</taxon>
        <taxon>Nocardiaceae</taxon>
        <taxon>Nocardia</taxon>
    </lineage>
</organism>
<dbReference type="InterPro" id="IPR013094">
    <property type="entry name" value="AB_hydrolase_3"/>
</dbReference>
<evidence type="ECO:0000259" key="2">
    <source>
        <dbReference type="Pfam" id="PF07859"/>
    </source>
</evidence>
<gene>
    <name evidence="3" type="ORF">FNL38_103511</name>
</gene>
<name>A0A652YRI6_NOCGL</name>
<proteinExistence type="predicted"/>
<protein>
    <submittedName>
        <fullName evidence="3">Acetyl esterase/lipase</fullName>
    </submittedName>
</protein>
<dbReference type="Gene3D" id="3.40.50.1820">
    <property type="entry name" value="alpha/beta hydrolase"/>
    <property type="match status" value="1"/>
</dbReference>
<dbReference type="AlphaFoldDB" id="A0A652YRI6"/>
<dbReference type="InterPro" id="IPR029058">
    <property type="entry name" value="AB_hydrolase_fold"/>
</dbReference>
<evidence type="ECO:0000256" key="1">
    <source>
        <dbReference type="ARBA" id="ARBA00022801"/>
    </source>
</evidence>